<name>A0ABT7SQ33_9GAMM</name>
<protein>
    <submittedName>
        <fullName evidence="2">Uncharacterized protein</fullName>
    </submittedName>
</protein>
<sequence length="486" mass="55793">MDNLKLKISTKILDLVEGLPRFRKGTISSLQDIRERQKKWSSKEFERRNAPKESNIELSQITLILTFEHEDFNNVIKGLKQYFPKNEKIQTFVTSLKESVDKLHASSWHNLGYIAREQGVYLPDVAVDESLPIDVKNVSLSFHRILPSVACIIFEFQLNDSVSKALSAIQNQIYLGPVEFKKLWPLSSLHRGYTMGTGNDCAIKSINNKKDSVRKEIEAWVKKGFSWKPQTMEAASYIDVYKISGNPTDPDERRNWLRENSGWLNEYGIDANGFDTLEGEDFLVSRPRSTNQEYMVSDVVAKFDSKSESEFGDFLEYKVRAIAVSSTIFSVIEKYRNKIEILRGHGFKNLYKRKKLTRKNQYNIQELKRTIVIISRFEHEVKQSGHWIAHSISEVGELIDLLRKETVNLGKNTIDNANYQLKQVKEAAAIIDSGLTNYLSVQSIYVMYKLQKWMFILSIVVTIATIIGVLSGWSNLKLLVSGWINA</sequence>
<gene>
    <name evidence="2" type="ORF">QEZ41_08340</name>
</gene>
<organism evidence="2 3">
    <name type="scientific">Thiopseudomonas acetoxidans</name>
    <dbReference type="NCBI Taxonomy" id="3041622"/>
    <lineage>
        <taxon>Bacteria</taxon>
        <taxon>Pseudomonadati</taxon>
        <taxon>Pseudomonadota</taxon>
        <taxon>Gammaproteobacteria</taxon>
        <taxon>Pseudomonadales</taxon>
        <taxon>Pseudomonadaceae</taxon>
        <taxon>Thiopseudomonas</taxon>
    </lineage>
</organism>
<dbReference type="Proteomes" id="UP001241056">
    <property type="component" value="Unassembled WGS sequence"/>
</dbReference>
<dbReference type="EMBL" id="JAUCDY010000009">
    <property type="protein sequence ID" value="MDM7858285.1"/>
    <property type="molecule type" value="Genomic_DNA"/>
</dbReference>
<evidence type="ECO:0000256" key="1">
    <source>
        <dbReference type="SAM" id="Phobius"/>
    </source>
</evidence>
<keyword evidence="1" id="KW-1133">Transmembrane helix</keyword>
<keyword evidence="3" id="KW-1185">Reference proteome</keyword>
<proteinExistence type="predicted"/>
<feature type="transmembrane region" description="Helical" evidence="1">
    <location>
        <begin position="453"/>
        <end position="473"/>
    </location>
</feature>
<comment type="caution">
    <text evidence="2">The sequence shown here is derived from an EMBL/GenBank/DDBJ whole genome shotgun (WGS) entry which is preliminary data.</text>
</comment>
<accession>A0ABT7SQ33</accession>
<keyword evidence="1" id="KW-0812">Transmembrane</keyword>
<evidence type="ECO:0000313" key="2">
    <source>
        <dbReference type="EMBL" id="MDM7858285.1"/>
    </source>
</evidence>
<dbReference type="RefSeq" id="WP_289410970.1">
    <property type="nucleotide sequence ID" value="NZ_JAUCDY010000009.1"/>
</dbReference>
<reference evidence="2 3" key="1">
    <citation type="submission" date="2023-06" db="EMBL/GenBank/DDBJ databases">
        <title>Thiopseudomonas sp. CY1220 draft genome sequence.</title>
        <authorList>
            <person name="Zhao G."/>
            <person name="An M."/>
        </authorList>
    </citation>
    <scope>NUCLEOTIDE SEQUENCE [LARGE SCALE GENOMIC DNA]</scope>
    <source>
        <strain evidence="2 3">CY1220</strain>
    </source>
</reference>
<keyword evidence="1" id="KW-0472">Membrane</keyword>
<evidence type="ECO:0000313" key="3">
    <source>
        <dbReference type="Proteomes" id="UP001241056"/>
    </source>
</evidence>